<dbReference type="EMBL" id="JADOXO010001399">
    <property type="protein sequence ID" value="KAF9796145.1"/>
    <property type="molecule type" value="Genomic_DNA"/>
</dbReference>
<evidence type="ECO:0000313" key="1">
    <source>
        <dbReference type="EMBL" id="KAF9796145.1"/>
    </source>
</evidence>
<dbReference type="Proteomes" id="UP000639403">
    <property type="component" value="Unassembled WGS sequence"/>
</dbReference>
<proteinExistence type="predicted"/>
<gene>
    <name evidence="1" type="ORF">IEO21_11030</name>
</gene>
<dbReference type="AlphaFoldDB" id="A0A8H7TWY9"/>
<protein>
    <submittedName>
        <fullName evidence="1">Uncharacterized protein</fullName>
    </submittedName>
</protein>
<dbReference type="PROSITE" id="PS51257">
    <property type="entry name" value="PROKAR_LIPOPROTEIN"/>
    <property type="match status" value="1"/>
</dbReference>
<comment type="caution">
    <text evidence="1">The sequence shown here is derived from an EMBL/GenBank/DDBJ whole genome shotgun (WGS) entry which is preliminary data.</text>
</comment>
<sequence length="64" mass="6823">MRHVQRASSVTARCKRGAGSPCASYAACGCGGCRLAPQQPRTLDALISCTRHHTTLNTSPPLIW</sequence>
<name>A0A8H7TWY9_9APHY</name>
<evidence type="ECO:0000313" key="2">
    <source>
        <dbReference type="Proteomes" id="UP000639403"/>
    </source>
</evidence>
<reference evidence="1" key="2">
    <citation type="journal article" name="Front. Microbiol.">
        <title>Degradative Capacity of Two Strains of Rhodonia placenta: From Phenotype to Genotype.</title>
        <authorList>
            <person name="Kolle M."/>
            <person name="Horta M.A.C."/>
            <person name="Nowrousian M."/>
            <person name="Ohm R.A."/>
            <person name="Benz J.P."/>
            <person name="Pilgard A."/>
        </authorList>
    </citation>
    <scope>NUCLEOTIDE SEQUENCE</scope>
    <source>
        <strain evidence="1">FPRL280</strain>
    </source>
</reference>
<accession>A0A8H7TWY9</accession>
<organism evidence="1 2">
    <name type="scientific">Rhodonia placenta</name>
    <dbReference type="NCBI Taxonomy" id="104341"/>
    <lineage>
        <taxon>Eukaryota</taxon>
        <taxon>Fungi</taxon>
        <taxon>Dikarya</taxon>
        <taxon>Basidiomycota</taxon>
        <taxon>Agaricomycotina</taxon>
        <taxon>Agaricomycetes</taxon>
        <taxon>Polyporales</taxon>
        <taxon>Adustoporiaceae</taxon>
        <taxon>Rhodonia</taxon>
    </lineage>
</organism>
<reference evidence="1" key="1">
    <citation type="submission" date="2020-11" db="EMBL/GenBank/DDBJ databases">
        <authorList>
            <person name="Koelle M."/>
            <person name="Horta M.A.C."/>
            <person name="Nowrousian M."/>
            <person name="Ohm R.A."/>
            <person name="Benz P."/>
            <person name="Pilgard A."/>
        </authorList>
    </citation>
    <scope>NUCLEOTIDE SEQUENCE</scope>
    <source>
        <strain evidence="1">FPRL280</strain>
    </source>
</reference>